<feature type="domain" description="Outer membrane lipoprotein BamD-like" evidence="5">
    <location>
        <begin position="33"/>
        <end position="230"/>
    </location>
</feature>
<dbReference type="PROSITE" id="PS51257">
    <property type="entry name" value="PROKAR_LIPOPROTEIN"/>
    <property type="match status" value="1"/>
</dbReference>
<evidence type="ECO:0000256" key="1">
    <source>
        <dbReference type="ARBA" id="ARBA00022729"/>
    </source>
</evidence>
<feature type="repeat" description="TPR" evidence="4">
    <location>
        <begin position="73"/>
        <end position="106"/>
    </location>
</feature>
<evidence type="ECO:0000313" key="7">
    <source>
        <dbReference type="Proteomes" id="UP001628192"/>
    </source>
</evidence>
<dbReference type="NCBIfam" id="TIGR03302">
    <property type="entry name" value="OM_YfiO"/>
    <property type="match status" value="1"/>
</dbReference>
<proteinExistence type="inferred from homology"/>
<evidence type="ECO:0000313" key="6">
    <source>
        <dbReference type="EMBL" id="GAB1253699.1"/>
    </source>
</evidence>
<dbReference type="Gene3D" id="1.25.40.10">
    <property type="entry name" value="Tetratricopeptide repeat domain"/>
    <property type="match status" value="1"/>
</dbReference>
<evidence type="ECO:0000256" key="4">
    <source>
        <dbReference type="PROSITE-ProRule" id="PRU00339"/>
    </source>
</evidence>
<accession>A0ABQ0E7H8</accession>
<dbReference type="PROSITE" id="PS50005">
    <property type="entry name" value="TPR"/>
    <property type="match status" value="1"/>
</dbReference>
<evidence type="ECO:0000256" key="3">
    <source>
        <dbReference type="ARBA" id="ARBA00023237"/>
    </source>
</evidence>
<dbReference type="HAMAP" id="MF_00922">
    <property type="entry name" value="OM_assembly_BamD"/>
    <property type="match status" value="1"/>
</dbReference>
<keyword evidence="2" id="KW-0472">Membrane</keyword>
<keyword evidence="1" id="KW-0732">Signal</keyword>
<evidence type="ECO:0000256" key="2">
    <source>
        <dbReference type="ARBA" id="ARBA00023136"/>
    </source>
</evidence>
<protein>
    <submittedName>
        <fullName evidence="6">Outer membrane protein assembly factor BamD</fullName>
    </submittedName>
</protein>
<evidence type="ECO:0000259" key="5">
    <source>
        <dbReference type="Pfam" id="PF13525"/>
    </source>
</evidence>
<keyword evidence="4" id="KW-0802">TPR repeat</keyword>
<keyword evidence="7" id="KW-1185">Reference proteome</keyword>
<sequence>MHKKLLRSILLVMSMLMASGCGIIDMIYLPPAEDTAQEIFEAANDAMSEKNYVRAVELYNKLHDTYPFSPYTIDAELSLGDAYFLDEEYELASESYKDFESLHPRHEAIPYVLYQTGMSLLKQFRSIDRATTELQEAYDYFNRLHQMYPDSPYAKGAEEHMITCRKLMAEHELYIADVFWHMKKYGPAWHRYEFIVKNFQDVPEVAEHAKEKSLAAYHYYKEEQAKETRQKRQGSWREWFKWL</sequence>
<comment type="caution">
    <text evidence="6">The sequence shown here is derived from an EMBL/GenBank/DDBJ whole genome shotgun (WGS) entry which is preliminary data.</text>
</comment>
<name>A0ABQ0E7H8_9BACT</name>
<dbReference type="CDD" id="cd15830">
    <property type="entry name" value="BamD"/>
    <property type="match status" value="1"/>
</dbReference>
<gene>
    <name evidence="6" type="ORF">Defa_11860</name>
</gene>
<dbReference type="InterPro" id="IPR039565">
    <property type="entry name" value="BamD-like"/>
</dbReference>
<dbReference type="RefSeq" id="WP_407844426.1">
    <property type="nucleotide sequence ID" value="NZ_BAAFSG010000001.1"/>
</dbReference>
<organism evidence="6 7">
    <name type="scientific">Desulfovibrio falkowii</name>
    <dbReference type="NCBI Taxonomy" id="3136602"/>
    <lineage>
        <taxon>Bacteria</taxon>
        <taxon>Pseudomonadati</taxon>
        <taxon>Thermodesulfobacteriota</taxon>
        <taxon>Desulfovibrionia</taxon>
        <taxon>Desulfovibrionales</taxon>
        <taxon>Desulfovibrionaceae</taxon>
        <taxon>Desulfovibrio</taxon>
    </lineage>
</organism>
<keyword evidence="3" id="KW-0998">Cell outer membrane</keyword>
<dbReference type="InterPro" id="IPR011990">
    <property type="entry name" value="TPR-like_helical_dom_sf"/>
</dbReference>
<dbReference type="InterPro" id="IPR017689">
    <property type="entry name" value="BamD"/>
</dbReference>
<reference evidence="6 7" key="1">
    <citation type="journal article" date="2025" name="Int. J. Syst. Evol. Microbiol.">
        <title>Desulfovibrio falkowii sp. nov., Porphyromonas miyakawae sp. nov., Mediterraneibacter flintii sp. nov. and Owariibacterium komagatae gen. nov., sp. nov., isolated from human faeces.</title>
        <authorList>
            <person name="Hamaguchi T."/>
            <person name="Ohara M."/>
            <person name="Hisatomi A."/>
            <person name="Sekiguchi K."/>
            <person name="Takeda J.I."/>
            <person name="Ueyama J."/>
            <person name="Ito M."/>
            <person name="Nishiwaki H."/>
            <person name="Ogi T."/>
            <person name="Hirayama M."/>
            <person name="Ohkuma M."/>
            <person name="Sakamoto M."/>
            <person name="Ohno K."/>
        </authorList>
    </citation>
    <scope>NUCLEOTIDE SEQUENCE [LARGE SCALE GENOMIC DNA]</scope>
    <source>
        <strain evidence="6 7">13CB8C</strain>
    </source>
</reference>
<dbReference type="Proteomes" id="UP001628192">
    <property type="component" value="Unassembled WGS sequence"/>
</dbReference>
<dbReference type="EMBL" id="BAAFSG010000001">
    <property type="protein sequence ID" value="GAB1253699.1"/>
    <property type="molecule type" value="Genomic_DNA"/>
</dbReference>
<dbReference type="Pfam" id="PF13525">
    <property type="entry name" value="YfiO"/>
    <property type="match status" value="1"/>
</dbReference>
<dbReference type="InterPro" id="IPR019734">
    <property type="entry name" value="TPR_rpt"/>
</dbReference>
<dbReference type="SUPFAM" id="SSF48452">
    <property type="entry name" value="TPR-like"/>
    <property type="match status" value="1"/>
</dbReference>